<name>A0AAV9GNY7_9PEZI</name>
<sequence length="215" mass="24071">MSCYNGRTGRSAQVVACFLASQIPRLVRFSQHRRPTTTHPTLWVSSRQRRSTPCTPWPNGKTKRPVHCQHIVVRMSMPSLMDTWSYTMSFYRTEHGAEEQHFETDIFPQFLPSDANQQWRQNCDASARGYNCVPMITASVGPYLQTQDDETLPQPEPVLEVSFAGNSGKFVHTNHLKMNAGATHVSATVGKMYRSELLAAVSVYASSGSSQSRTA</sequence>
<accession>A0AAV9GNY7</accession>
<reference evidence="1" key="2">
    <citation type="submission" date="2023-05" db="EMBL/GenBank/DDBJ databases">
        <authorList>
            <consortium name="Lawrence Berkeley National Laboratory"/>
            <person name="Steindorff A."/>
            <person name="Hensen N."/>
            <person name="Bonometti L."/>
            <person name="Westerberg I."/>
            <person name="Brannstrom I.O."/>
            <person name="Guillou S."/>
            <person name="Cros-Aarteil S."/>
            <person name="Calhoun S."/>
            <person name="Haridas S."/>
            <person name="Kuo A."/>
            <person name="Mondo S."/>
            <person name="Pangilinan J."/>
            <person name="Riley R."/>
            <person name="Labutti K."/>
            <person name="Andreopoulos B."/>
            <person name="Lipzen A."/>
            <person name="Chen C."/>
            <person name="Yanf M."/>
            <person name="Daum C."/>
            <person name="Ng V."/>
            <person name="Clum A."/>
            <person name="Ohm R."/>
            <person name="Martin F."/>
            <person name="Silar P."/>
            <person name="Natvig D."/>
            <person name="Lalanne C."/>
            <person name="Gautier V."/>
            <person name="Ament-Velasquez S.L."/>
            <person name="Kruys A."/>
            <person name="Hutchinson M.I."/>
            <person name="Powell A.J."/>
            <person name="Barry K."/>
            <person name="Miller A.N."/>
            <person name="Grigoriev I.V."/>
            <person name="Debuchy R."/>
            <person name="Gladieux P."/>
            <person name="Thoren M.H."/>
            <person name="Johannesson H."/>
        </authorList>
    </citation>
    <scope>NUCLEOTIDE SEQUENCE</scope>
    <source>
        <strain evidence="1">PSN243</strain>
    </source>
</reference>
<dbReference type="Proteomes" id="UP001321760">
    <property type="component" value="Unassembled WGS sequence"/>
</dbReference>
<reference evidence="1" key="1">
    <citation type="journal article" date="2023" name="Mol. Phylogenet. Evol.">
        <title>Genome-scale phylogeny and comparative genomics of the fungal order Sordariales.</title>
        <authorList>
            <person name="Hensen N."/>
            <person name="Bonometti L."/>
            <person name="Westerberg I."/>
            <person name="Brannstrom I.O."/>
            <person name="Guillou S."/>
            <person name="Cros-Aarteil S."/>
            <person name="Calhoun S."/>
            <person name="Haridas S."/>
            <person name="Kuo A."/>
            <person name="Mondo S."/>
            <person name="Pangilinan J."/>
            <person name="Riley R."/>
            <person name="LaButti K."/>
            <person name="Andreopoulos B."/>
            <person name="Lipzen A."/>
            <person name="Chen C."/>
            <person name="Yan M."/>
            <person name="Daum C."/>
            <person name="Ng V."/>
            <person name="Clum A."/>
            <person name="Steindorff A."/>
            <person name="Ohm R.A."/>
            <person name="Martin F."/>
            <person name="Silar P."/>
            <person name="Natvig D.O."/>
            <person name="Lalanne C."/>
            <person name="Gautier V."/>
            <person name="Ament-Velasquez S.L."/>
            <person name="Kruys A."/>
            <person name="Hutchinson M.I."/>
            <person name="Powell A.J."/>
            <person name="Barry K."/>
            <person name="Miller A.N."/>
            <person name="Grigoriev I.V."/>
            <person name="Debuchy R."/>
            <person name="Gladieux P."/>
            <person name="Hiltunen Thoren M."/>
            <person name="Johannesson H."/>
        </authorList>
    </citation>
    <scope>NUCLEOTIDE SEQUENCE</scope>
    <source>
        <strain evidence="1">PSN243</strain>
    </source>
</reference>
<gene>
    <name evidence="1" type="ORF">QBC34DRAFT_87308</name>
</gene>
<keyword evidence="2" id="KW-1185">Reference proteome</keyword>
<dbReference type="EMBL" id="MU865936">
    <property type="protein sequence ID" value="KAK4449652.1"/>
    <property type="molecule type" value="Genomic_DNA"/>
</dbReference>
<organism evidence="1 2">
    <name type="scientific">Podospora aff. communis PSN243</name>
    <dbReference type="NCBI Taxonomy" id="3040156"/>
    <lineage>
        <taxon>Eukaryota</taxon>
        <taxon>Fungi</taxon>
        <taxon>Dikarya</taxon>
        <taxon>Ascomycota</taxon>
        <taxon>Pezizomycotina</taxon>
        <taxon>Sordariomycetes</taxon>
        <taxon>Sordariomycetidae</taxon>
        <taxon>Sordariales</taxon>
        <taxon>Podosporaceae</taxon>
        <taxon>Podospora</taxon>
    </lineage>
</organism>
<protein>
    <submittedName>
        <fullName evidence="1">Uncharacterized protein</fullName>
    </submittedName>
</protein>
<proteinExistence type="predicted"/>
<dbReference type="AlphaFoldDB" id="A0AAV9GNY7"/>
<comment type="caution">
    <text evidence="1">The sequence shown here is derived from an EMBL/GenBank/DDBJ whole genome shotgun (WGS) entry which is preliminary data.</text>
</comment>
<evidence type="ECO:0000313" key="1">
    <source>
        <dbReference type="EMBL" id="KAK4449652.1"/>
    </source>
</evidence>
<evidence type="ECO:0000313" key="2">
    <source>
        <dbReference type="Proteomes" id="UP001321760"/>
    </source>
</evidence>